<dbReference type="PATRIC" id="fig|662480.6.peg.539"/>
<evidence type="ECO:0000259" key="5">
    <source>
        <dbReference type="SMART" id="SM00418"/>
    </source>
</evidence>
<evidence type="ECO:0000256" key="1">
    <source>
        <dbReference type="ARBA" id="ARBA00023015"/>
    </source>
</evidence>
<accession>M0ILS6</accession>
<keyword evidence="4" id="KW-0472">Membrane</keyword>
<dbReference type="AlphaFoldDB" id="M0ILS6"/>
<dbReference type="InterPro" id="IPR036388">
    <property type="entry name" value="WH-like_DNA-bd_sf"/>
</dbReference>
<proteinExistence type="predicted"/>
<dbReference type="GO" id="GO:0003700">
    <property type="term" value="F:DNA-binding transcription factor activity"/>
    <property type="evidence" value="ECO:0007669"/>
    <property type="project" value="InterPro"/>
</dbReference>
<keyword evidence="4" id="KW-1133">Transmembrane helix</keyword>
<feature type="transmembrane region" description="Helical" evidence="4">
    <location>
        <begin position="184"/>
        <end position="203"/>
    </location>
</feature>
<dbReference type="PANTHER" id="PTHR43132">
    <property type="entry name" value="ARSENICAL RESISTANCE OPERON REPRESSOR ARSR-RELATED"/>
    <property type="match status" value="1"/>
</dbReference>
<dbReference type="Pfam" id="PF12840">
    <property type="entry name" value="HTH_20"/>
    <property type="match status" value="1"/>
</dbReference>
<dbReference type="Gene3D" id="1.10.10.10">
    <property type="entry name" value="Winged helix-like DNA-binding domain superfamily/Winged helix DNA-binding domain"/>
    <property type="match status" value="1"/>
</dbReference>
<comment type="caution">
    <text evidence="6">The sequence shown here is derived from an EMBL/GenBank/DDBJ whole genome shotgun (WGS) entry which is preliminary data.</text>
</comment>
<keyword evidence="1" id="KW-0805">Transcription regulation</keyword>
<keyword evidence="7" id="KW-1185">Reference proteome</keyword>
<dbReference type="InterPro" id="IPR056525">
    <property type="entry name" value="HVO_1552_C"/>
</dbReference>
<sequence length="205" mass="20819">MAGLLPSTPDTSAADESSPRVIGLEDDEASDLLSALSSATARRVLAALHEEPTNAAELAERVDTSLQNVQYHLRKLDDAGLVEVVDTVYSEKGREMKVYAPADRPLVVVAAGEETRTGLASMLTSLLGGVAVLGLLSALVQWVASRGLGVLGGAGGAAESADATVSTMAAEAAPAAAQGVPPGLAFFAGGLVILLVVAAVQFARR</sequence>
<dbReference type="InterPro" id="IPR036390">
    <property type="entry name" value="WH_DNA-bd_sf"/>
</dbReference>
<feature type="transmembrane region" description="Helical" evidence="4">
    <location>
        <begin position="126"/>
        <end position="144"/>
    </location>
</feature>
<evidence type="ECO:0000313" key="6">
    <source>
        <dbReference type="EMBL" id="ELZ97700.1"/>
    </source>
</evidence>
<feature type="domain" description="HTH arsR-type" evidence="5">
    <location>
        <begin position="31"/>
        <end position="117"/>
    </location>
</feature>
<evidence type="ECO:0000256" key="4">
    <source>
        <dbReference type="SAM" id="Phobius"/>
    </source>
</evidence>
<dbReference type="RefSeq" id="WP_007273654.1">
    <property type="nucleotide sequence ID" value="NZ_AOLM01000004.1"/>
</dbReference>
<keyword evidence="4" id="KW-0812">Transmembrane</keyword>
<dbReference type="InterPro" id="IPR051011">
    <property type="entry name" value="Metal_resp_trans_reg"/>
</dbReference>
<dbReference type="SMART" id="SM00418">
    <property type="entry name" value="HTH_ARSR"/>
    <property type="match status" value="1"/>
</dbReference>
<protein>
    <submittedName>
        <fullName evidence="6">Putative ArsR family regulatory protein</fullName>
    </submittedName>
</protein>
<dbReference type="GO" id="GO:0003677">
    <property type="term" value="F:DNA binding"/>
    <property type="evidence" value="ECO:0007669"/>
    <property type="project" value="UniProtKB-KW"/>
</dbReference>
<organism evidence="6 7">
    <name type="scientific">Haloferax sulfurifontis ATCC BAA-897</name>
    <dbReference type="NCBI Taxonomy" id="662480"/>
    <lineage>
        <taxon>Archaea</taxon>
        <taxon>Methanobacteriati</taxon>
        <taxon>Methanobacteriota</taxon>
        <taxon>Stenosarchaea group</taxon>
        <taxon>Halobacteria</taxon>
        <taxon>Halobacteriales</taxon>
        <taxon>Haloferacaceae</taxon>
        <taxon>Haloferax</taxon>
    </lineage>
</organism>
<evidence type="ECO:0000313" key="7">
    <source>
        <dbReference type="Proteomes" id="UP000011508"/>
    </source>
</evidence>
<dbReference type="Proteomes" id="UP000011508">
    <property type="component" value="Unassembled WGS sequence"/>
</dbReference>
<dbReference type="EMBL" id="AOLM01000004">
    <property type="protein sequence ID" value="ELZ97700.1"/>
    <property type="molecule type" value="Genomic_DNA"/>
</dbReference>
<name>M0ILS6_9EURY</name>
<dbReference type="CDD" id="cd00090">
    <property type="entry name" value="HTH_ARSR"/>
    <property type="match status" value="1"/>
</dbReference>
<dbReference type="InterPro" id="IPR001845">
    <property type="entry name" value="HTH_ArsR_DNA-bd_dom"/>
</dbReference>
<gene>
    <name evidence="6" type="ORF">C441_02652</name>
</gene>
<evidence type="ECO:0000256" key="3">
    <source>
        <dbReference type="ARBA" id="ARBA00023163"/>
    </source>
</evidence>
<dbReference type="OrthoDB" id="11368at2157"/>
<dbReference type="InterPro" id="IPR011991">
    <property type="entry name" value="ArsR-like_HTH"/>
</dbReference>
<evidence type="ECO:0000256" key="2">
    <source>
        <dbReference type="ARBA" id="ARBA00023125"/>
    </source>
</evidence>
<keyword evidence="2" id="KW-0238">DNA-binding</keyword>
<dbReference type="Pfam" id="PF24267">
    <property type="entry name" value="HVO_1552_C"/>
    <property type="match status" value="1"/>
</dbReference>
<keyword evidence="3" id="KW-0804">Transcription</keyword>
<dbReference type="SUPFAM" id="SSF46785">
    <property type="entry name" value="Winged helix' DNA-binding domain"/>
    <property type="match status" value="1"/>
</dbReference>
<reference evidence="6 7" key="1">
    <citation type="journal article" date="2014" name="PLoS Genet.">
        <title>Phylogenetically driven sequencing of extremely halophilic archaea reveals strategies for static and dynamic osmo-response.</title>
        <authorList>
            <person name="Becker E.A."/>
            <person name="Seitzer P.M."/>
            <person name="Tritt A."/>
            <person name="Larsen D."/>
            <person name="Krusor M."/>
            <person name="Yao A.I."/>
            <person name="Wu D."/>
            <person name="Madern D."/>
            <person name="Eisen J.A."/>
            <person name="Darling A.E."/>
            <person name="Facciotti M.T."/>
        </authorList>
    </citation>
    <scope>NUCLEOTIDE SEQUENCE [LARGE SCALE GENOMIC DNA]</scope>
    <source>
        <strain evidence="6 7">ATCC BAA-897</strain>
    </source>
</reference>
<dbReference type="PANTHER" id="PTHR43132:SF2">
    <property type="entry name" value="ARSENICAL RESISTANCE OPERON REPRESSOR ARSR-RELATED"/>
    <property type="match status" value="1"/>
</dbReference>